<evidence type="ECO:0000256" key="4">
    <source>
        <dbReference type="SAM" id="MobiDB-lite"/>
    </source>
</evidence>
<reference evidence="5" key="1">
    <citation type="journal article" date="2022" name="Arch. Microbiol.">
        <title>Thiomicrorhabdus immobilis sp. nov., a mesophilic sulfur-oxidizing bacterium isolated from sediment of a brackish lake in northern Japan.</title>
        <authorList>
            <person name="Kojima H."/>
            <person name="Mochizuki J."/>
            <person name="Kanda M."/>
            <person name="Watanabe T."/>
            <person name="Fukui M."/>
        </authorList>
    </citation>
    <scope>NUCLEOTIDE SEQUENCE</scope>
    <source>
        <strain evidence="5">Am19</strain>
    </source>
</reference>
<comment type="similarity">
    <text evidence="2">Belongs to the FlgN family.</text>
</comment>
<keyword evidence="6" id="KW-1185">Reference proteome</keyword>
<dbReference type="RefSeq" id="WP_237263723.1">
    <property type="nucleotide sequence ID" value="NZ_AP024202.1"/>
</dbReference>
<sequence length="164" mass="18273">MHPTSDEVKFDLKLFSSQTESLLRLLKKFSEQLDLESESIRKNLADQILKTTANKQELADKLNSETSALNFNLEKSGLNLNTLVESQLFKTLPKDLQQQTQALISLVQECHDKNLANGMSIQMLSNINQHALDLISGKHKQDIKLYGSSGEKTQSGNQSSLGKA</sequence>
<dbReference type="InterPro" id="IPR036679">
    <property type="entry name" value="FlgN-like_sf"/>
</dbReference>
<dbReference type="EMBL" id="AP024202">
    <property type="protein sequence ID" value="BCN92957.1"/>
    <property type="molecule type" value="Genomic_DNA"/>
</dbReference>
<keyword evidence="3" id="KW-1005">Bacterial flagellum biogenesis</keyword>
<evidence type="ECO:0000313" key="5">
    <source>
        <dbReference type="EMBL" id="BCN92957.1"/>
    </source>
</evidence>
<organism evidence="5 6">
    <name type="scientific">Thiomicrorhabdus immobilis</name>
    <dbReference type="NCBI Taxonomy" id="2791037"/>
    <lineage>
        <taxon>Bacteria</taxon>
        <taxon>Pseudomonadati</taxon>
        <taxon>Pseudomonadota</taxon>
        <taxon>Gammaproteobacteria</taxon>
        <taxon>Thiotrichales</taxon>
        <taxon>Piscirickettsiaceae</taxon>
        <taxon>Thiomicrorhabdus</taxon>
    </lineage>
</organism>
<feature type="compositionally biased region" description="Polar residues" evidence="4">
    <location>
        <begin position="150"/>
        <end position="164"/>
    </location>
</feature>
<name>A0ABN6CYF8_9GAMM</name>
<evidence type="ECO:0000256" key="3">
    <source>
        <dbReference type="ARBA" id="ARBA00022795"/>
    </source>
</evidence>
<dbReference type="Gene3D" id="1.20.58.300">
    <property type="entry name" value="FlgN-like"/>
    <property type="match status" value="1"/>
</dbReference>
<proteinExistence type="inferred from homology"/>
<comment type="function">
    <text evidence="1">Required for the efficient initiation of filament assembly.</text>
</comment>
<dbReference type="SUPFAM" id="SSF140566">
    <property type="entry name" value="FlgN-like"/>
    <property type="match status" value="1"/>
</dbReference>
<dbReference type="InterPro" id="IPR007809">
    <property type="entry name" value="FlgN-like"/>
</dbReference>
<gene>
    <name evidence="5" type="ORF">THMIRHAM_07420</name>
</gene>
<protein>
    <recommendedName>
        <fullName evidence="7">Flagellar protein FlgN</fullName>
    </recommendedName>
</protein>
<evidence type="ECO:0000256" key="2">
    <source>
        <dbReference type="ARBA" id="ARBA00007703"/>
    </source>
</evidence>
<evidence type="ECO:0000313" key="6">
    <source>
        <dbReference type="Proteomes" id="UP001054820"/>
    </source>
</evidence>
<evidence type="ECO:0008006" key="7">
    <source>
        <dbReference type="Google" id="ProtNLM"/>
    </source>
</evidence>
<dbReference type="Proteomes" id="UP001054820">
    <property type="component" value="Chromosome"/>
</dbReference>
<dbReference type="Pfam" id="PF05130">
    <property type="entry name" value="FlgN"/>
    <property type="match status" value="1"/>
</dbReference>
<accession>A0ABN6CYF8</accession>
<feature type="region of interest" description="Disordered" evidence="4">
    <location>
        <begin position="145"/>
        <end position="164"/>
    </location>
</feature>
<evidence type="ECO:0000256" key="1">
    <source>
        <dbReference type="ARBA" id="ARBA00002397"/>
    </source>
</evidence>